<dbReference type="EC" id="1.8.1.-" evidence="6"/>
<dbReference type="GO" id="GO:0015995">
    <property type="term" value="P:chlorophyll biosynthetic process"/>
    <property type="evidence" value="ECO:0007669"/>
    <property type="project" value="InterPro"/>
</dbReference>
<dbReference type="GO" id="GO:0046872">
    <property type="term" value="F:metal ion binding"/>
    <property type="evidence" value="ECO:0007669"/>
    <property type="project" value="UniProtKB-KW"/>
</dbReference>
<dbReference type="RefSeq" id="WP_170066159.1">
    <property type="nucleotide sequence ID" value="NZ_CP136419.1"/>
</dbReference>
<keyword evidence="1" id="KW-0479">Metal-binding</keyword>
<evidence type="ECO:0000256" key="2">
    <source>
        <dbReference type="ARBA" id="ARBA00023004"/>
    </source>
</evidence>
<keyword evidence="6" id="KW-0560">Oxidoreductase</keyword>
<evidence type="ECO:0000259" key="5">
    <source>
        <dbReference type="PROSITE" id="PS51379"/>
    </source>
</evidence>
<dbReference type="Gene3D" id="3.30.70.20">
    <property type="match status" value="1"/>
</dbReference>
<dbReference type="Gene3D" id="1.10.8.550">
    <property type="entry name" value="Proto-chlorophyllide reductase 57 kD subunit B"/>
    <property type="match status" value="1"/>
</dbReference>
<accession>A0A2T0AWH8</accession>
<dbReference type="GO" id="GO:0051536">
    <property type="term" value="F:iron-sulfur cluster binding"/>
    <property type="evidence" value="ECO:0007669"/>
    <property type="project" value="UniProtKB-KW"/>
</dbReference>
<evidence type="ECO:0000313" key="6">
    <source>
        <dbReference type="EMBL" id="PRR75089.1"/>
    </source>
</evidence>
<dbReference type="GO" id="GO:0016491">
    <property type="term" value="F:oxidoreductase activity"/>
    <property type="evidence" value="ECO:0007669"/>
    <property type="project" value="UniProtKB-KW"/>
</dbReference>
<dbReference type="InterPro" id="IPR013580">
    <property type="entry name" value="LI-POR_suB-like_C"/>
</dbReference>
<feature type="domain" description="4Fe-4S ferredoxin-type" evidence="5">
    <location>
        <begin position="214"/>
        <end position="243"/>
    </location>
</feature>
<dbReference type="Proteomes" id="UP000238415">
    <property type="component" value="Unassembled WGS sequence"/>
</dbReference>
<dbReference type="InterPro" id="IPR017900">
    <property type="entry name" value="4Fe4S_Fe_S_CS"/>
</dbReference>
<feature type="region of interest" description="Disordered" evidence="4">
    <location>
        <begin position="54"/>
        <end position="80"/>
    </location>
</feature>
<keyword evidence="3" id="KW-0411">Iron-sulfur</keyword>
<comment type="caution">
    <text evidence="6">The sequence shown here is derived from an EMBL/GenBank/DDBJ whole genome shotgun (WGS) entry which is preliminary data.</text>
</comment>
<organism evidence="6 7">
    <name type="scientific">Neomoorella humiferrea</name>
    <dbReference type="NCBI Taxonomy" id="676965"/>
    <lineage>
        <taxon>Bacteria</taxon>
        <taxon>Bacillati</taxon>
        <taxon>Bacillota</taxon>
        <taxon>Clostridia</taxon>
        <taxon>Neomoorellales</taxon>
        <taxon>Neomoorellaceae</taxon>
        <taxon>Neomoorella</taxon>
    </lineage>
</organism>
<dbReference type="InterPro" id="IPR042298">
    <property type="entry name" value="P-CP_red_C"/>
</dbReference>
<dbReference type="Gene3D" id="3.30.413.10">
    <property type="entry name" value="Sulfite Reductase Hemoprotein, domain 1"/>
    <property type="match status" value="1"/>
</dbReference>
<gene>
    <name evidence="6" type="primary">asrC</name>
    <name evidence="6" type="ORF">MOHU_05960</name>
</gene>
<protein>
    <submittedName>
        <fullName evidence="6">Anaerobic sulfite reductase subunit C</fullName>
        <ecNumber evidence="6">1.8.1.-</ecNumber>
    </submittedName>
</protein>
<proteinExistence type="predicted"/>
<keyword evidence="2" id="KW-0408">Iron</keyword>
<dbReference type="EMBL" id="PVXM01000006">
    <property type="protein sequence ID" value="PRR75089.1"/>
    <property type="molecule type" value="Genomic_DNA"/>
</dbReference>
<sequence>MEWEADALARLEKVPFFIRARVKKQIEDYVREKGGRIVTDADVTAARRALAGDGIPGIKTAPGQEGEPPGAAGDASPASGNLTAQDLARIEELLEKGPVVEGLKSRYHEVKVCGGAAGCPRSLVDVTGLARNLARILEDSGLDRHLATQTEGPLLFHHKFRVAVAGCPNSCSQPQIVDFGVTGRVLPGRGEGHCRSCNLCVAKCQEDAVRLEPEGPVFDYTRCIGCGDCLRVCPEGAIKAETRCFQVMIGGKLGRHPRLAETILTEADETQVMAALKASVDFFMAQGRKGERFGQLLERTGSEAITAGLRQKTGA</sequence>
<feature type="compositionally biased region" description="Low complexity" evidence="4">
    <location>
        <begin position="61"/>
        <end position="80"/>
    </location>
</feature>
<dbReference type="GO" id="GO:0020037">
    <property type="term" value="F:heme binding"/>
    <property type="evidence" value="ECO:0007669"/>
    <property type="project" value="InterPro"/>
</dbReference>
<dbReference type="SUPFAM" id="SSF56014">
    <property type="entry name" value="Nitrite and sulphite reductase 4Fe-4S domain-like"/>
    <property type="match status" value="1"/>
</dbReference>
<name>A0A2T0AWH8_9FIRM</name>
<dbReference type="Pfam" id="PF01077">
    <property type="entry name" value="NIR_SIR"/>
    <property type="match status" value="1"/>
</dbReference>
<evidence type="ECO:0000256" key="3">
    <source>
        <dbReference type="ARBA" id="ARBA00023014"/>
    </source>
</evidence>
<dbReference type="GO" id="GO:0015979">
    <property type="term" value="P:photosynthesis"/>
    <property type="evidence" value="ECO:0007669"/>
    <property type="project" value="InterPro"/>
</dbReference>
<dbReference type="AlphaFoldDB" id="A0A2T0AWH8"/>
<dbReference type="Pfam" id="PF08369">
    <property type="entry name" value="PCP_red"/>
    <property type="match status" value="1"/>
</dbReference>
<reference evidence="6 7" key="1">
    <citation type="submission" date="2018-03" db="EMBL/GenBank/DDBJ databases">
        <title>Genome sequence of Moorella humiferrea DSM 23265.</title>
        <authorList>
            <person name="Poehlein A."/>
            <person name="Daniel R."/>
        </authorList>
    </citation>
    <scope>NUCLEOTIDE SEQUENCE [LARGE SCALE GENOMIC DNA]</scope>
    <source>
        <strain evidence="6 7">DSM 23265</strain>
    </source>
</reference>
<dbReference type="InterPro" id="IPR045854">
    <property type="entry name" value="NO2/SO3_Rdtase_4Fe4S_sf"/>
</dbReference>
<evidence type="ECO:0000256" key="1">
    <source>
        <dbReference type="ARBA" id="ARBA00022723"/>
    </source>
</evidence>
<evidence type="ECO:0000256" key="4">
    <source>
        <dbReference type="SAM" id="MobiDB-lite"/>
    </source>
</evidence>
<dbReference type="InterPro" id="IPR017896">
    <property type="entry name" value="4Fe4S_Fe-S-bd"/>
</dbReference>
<keyword evidence="7" id="KW-1185">Reference proteome</keyword>
<dbReference type="PROSITE" id="PS51379">
    <property type="entry name" value="4FE4S_FER_2"/>
    <property type="match status" value="1"/>
</dbReference>
<evidence type="ECO:0000313" key="7">
    <source>
        <dbReference type="Proteomes" id="UP000238415"/>
    </source>
</evidence>
<dbReference type="PROSITE" id="PS00198">
    <property type="entry name" value="4FE4S_FER_1"/>
    <property type="match status" value="1"/>
</dbReference>
<dbReference type="InterPro" id="IPR006067">
    <property type="entry name" value="NO2/SO3_Rdtase_4Fe4S_dom"/>
</dbReference>
<dbReference type="SUPFAM" id="SSF54862">
    <property type="entry name" value="4Fe-4S ferredoxins"/>
    <property type="match status" value="1"/>
</dbReference>
<dbReference type="Pfam" id="PF00037">
    <property type="entry name" value="Fer4"/>
    <property type="match status" value="1"/>
</dbReference>